<organism evidence="4 5">
    <name type="scientific">Streptomyces hydrogenans</name>
    <dbReference type="NCBI Taxonomy" id="1873719"/>
    <lineage>
        <taxon>Bacteria</taxon>
        <taxon>Bacillati</taxon>
        <taxon>Actinomycetota</taxon>
        <taxon>Actinomycetes</taxon>
        <taxon>Kitasatosporales</taxon>
        <taxon>Streptomycetaceae</taxon>
        <taxon>Streptomyces</taxon>
    </lineage>
</organism>
<dbReference type="SUPFAM" id="SSF69318">
    <property type="entry name" value="Integrin alpha N-terminal domain"/>
    <property type="match status" value="1"/>
</dbReference>
<evidence type="ECO:0008006" key="6">
    <source>
        <dbReference type="Google" id="ProtNLM"/>
    </source>
</evidence>
<name>A0ABQ3P153_9ACTN</name>
<feature type="region of interest" description="Disordered" evidence="2">
    <location>
        <begin position="30"/>
        <end position="55"/>
    </location>
</feature>
<dbReference type="RefSeq" id="WP_226651275.1">
    <property type="nucleotide sequence ID" value="NZ_BNDW01000004.1"/>
</dbReference>
<dbReference type="Proteomes" id="UP001052739">
    <property type="component" value="Unassembled WGS sequence"/>
</dbReference>
<feature type="signal peptide" evidence="3">
    <location>
        <begin position="1"/>
        <end position="30"/>
    </location>
</feature>
<sequence length="598" mass="62151">MQHRTAGTTLLTAAVAAVLALTAGVPGATAAPAPAAASAGTTTVGPVRSLPPGATLRSAGTGGYIVSMPTDTSDERILRWIPYAGGTHRDDHRSFEWHTRPSGDLVAATLEGYDGALTDLATGESFRMEGVPGWTDAEFAGTAGRAIGVRAFGRVYLDTKDAAPRAITGLPEGSTYGDLRPGTAAVGLLDHRTATGERRVGLVDLATATVTESYARVEAVSATRVAWTEPSVGTTPRRVVVHDRASGAQTEVPVSSTVSPLPMGLLGDWLLYGTSATHLGTGETVTLFDRVETLVPAPDGTASVVQGSSARDGAGLHRVALGTDGRPTTRLLARQGTASSFVHDIDADGFPDLLGRDSAGALWRDSAGDGRSRVSVGTGWKGYDKIEVVGEVEKHAPSHAFTADVVARDAFGVLWLHQGDGAGGFRPRVKIGGGWQTYDRITGGSDLTGDGTADLVAADTTGALYLYAGTGTSTRPYAPREKIGTGWGVYNQLTSVGDIAGAAGGDLVARDKDGVLWLYLGKGDGTYTARTRIGGGWQIYGQITGAGDVDHDGRADLLAHHPSTKKVYLYSGTGDRLKPFRVRALSDVQAGYTYNHLA</sequence>
<reference evidence="4" key="1">
    <citation type="submission" date="2024-05" db="EMBL/GenBank/DDBJ databases">
        <title>Whole genome shotgun sequence of Streptomyces hydrogenans NBRC 13475.</title>
        <authorList>
            <person name="Komaki H."/>
            <person name="Tamura T."/>
        </authorList>
    </citation>
    <scope>NUCLEOTIDE SEQUENCE</scope>
    <source>
        <strain evidence="4">NBRC 13475</strain>
    </source>
</reference>
<evidence type="ECO:0000256" key="1">
    <source>
        <dbReference type="ARBA" id="ARBA00022729"/>
    </source>
</evidence>
<gene>
    <name evidence="4" type="ORF">Shyd_01320</name>
</gene>
<feature type="chain" id="PRO_5046928407" description="VCBS repeat-containing protein" evidence="3">
    <location>
        <begin position="31"/>
        <end position="598"/>
    </location>
</feature>
<dbReference type="InterPro" id="IPR013517">
    <property type="entry name" value="FG-GAP"/>
</dbReference>
<evidence type="ECO:0000256" key="3">
    <source>
        <dbReference type="SAM" id="SignalP"/>
    </source>
</evidence>
<dbReference type="Gene3D" id="2.115.10.10">
    <property type="entry name" value="Tachylectin 2"/>
    <property type="match status" value="1"/>
</dbReference>
<dbReference type="EMBL" id="BNDW01000004">
    <property type="protein sequence ID" value="GHI18761.1"/>
    <property type="molecule type" value="Genomic_DNA"/>
</dbReference>
<keyword evidence="1 3" id="KW-0732">Signal</keyword>
<accession>A0ABQ3P153</accession>
<evidence type="ECO:0000256" key="2">
    <source>
        <dbReference type="SAM" id="MobiDB-lite"/>
    </source>
</evidence>
<dbReference type="InterPro" id="IPR028994">
    <property type="entry name" value="Integrin_alpha_N"/>
</dbReference>
<dbReference type="PANTHER" id="PTHR44103:SF1">
    <property type="entry name" value="PROPROTEIN CONVERTASE P"/>
    <property type="match status" value="1"/>
</dbReference>
<dbReference type="PANTHER" id="PTHR44103">
    <property type="entry name" value="PROPROTEIN CONVERTASE P"/>
    <property type="match status" value="1"/>
</dbReference>
<dbReference type="Pfam" id="PF13517">
    <property type="entry name" value="FG-GAP_3"/>
    <property type="match status" value="1"/>
</dbReference>
<evidence type="ECO:0000313" key="5">
    <source>
        <dbReference type="Proteomes" id="UP001052739"/>
    </source>
</evidence>
<protein>
    <recommendedName>
        <fullName evidence="6">VCBS repeat-containing protein</fullName>
    </recommendedName>
</protein>
<feature type="compositionally biased region" description="Low complexity" evidence="2">
    <location>
        <begin position="30"/>
        <end position="47"/>
    </location>
</feature>
<proteinExistence type="predicted"/>
<evidence type="ECO:0000313" key="4">
    <source>
        <dbReference type="EMBL" id="GHI18761.1"/>
    </source>
</evidence>
<comment type="caution">
    <text evidence="4">The sequence shown here is derived from an EMBL/GenBank/DDBJ whole genome shotgun (WGS) entry which is preliminary data.</text>
</comment>
<keyword evidence="5" id="KW-1185">Reference proteome</keyword>